<dbReference type="EMBL" id="GEDC01022351">
    <property type="protein sequence ID" value="JAS14947.1"/>
    <property type="molecule type" value="Transcribed_RNA"/>
</dbReference>
<accession>A0A1B6CN93</accession>
<dbReference type="SUPFAM" id="SSF51735">
    <property type="entry name" value="NAD(P)-binding Rossmann-fold domains"/>
    <property type="match status" value="1"/>
</dbReference>
<dbReference type="InterPro" id="IPR002347">
    <property type="entry name" value="SDR_fam"/>
</dbReference>
<dbReference type="PRINTS" id="PR00081">
    <property type="entry name" value="GDHRDH"/>
</dbReference>
<dbReference type="PIRSF" id="PIRSF000126">
    <property type="entry name" value="11-beta-HSD1"/>
    <property type="match status" value="1"/>
</dbReference>
<keyword evidence="5" id="KW-1133">Transmembrane helix</keyword>
<dbReference type="GO" id="GO:0016020">
    <property type="term" value="C:membrane"/>
    <property type="evidence" value="ECO:0007669"/>
    <property type="project" value="TreeGrafter"/>
</dbReference>
<dbReference type="SMART" id="SM00822">
    <property type="entry name" value="PKS_KR"/>
    <property type="match status" value="1"/>
</dbReference>
<dbReference type="InterPro" id="IPR036291">
    <property type="entry name" value="NAD(P)-bd_dom_sf"/>
</dbReference>
<keyword evidence="5" id="KW-0812">Transmembrane</keyword>
<evidence type="ECO:0000256" key="3">
    <source>
        <dbReference type="ARBA" id="ARBA00037096"/>
    </source>
</evidence>
<feature type="domain" description="Ketoreductase" evidence="6">
    <location>
        <begin position="42"/>
        <end position="231"/>
    </location>
</feature>
<dbReference type="PROSITE" id="PS00061">
    <property type="entry name" value="ADH_SHORT"/>
    <property type="match status" value="1"/>
</dbReference>
<feature type="transmembrane region" description="Helical" evidence="5">
    <location>
        <begin position="6"/>
        <end position="27"/>
    </location>
</feature>
<dbReference type="InterPro" id="IPR020904">
    <property type="entry name" value="Sc_DH/Rdtase_CS"/>
</dbReference>
<comment type="function">
    <text evidence="3">Putative oxidoreductase.</text>
</comment>
<dbReference type="NCBIfam" id="NF004825">
    <property type="entry name" value="PRK06181.1"/>
    <property type="match status" value="1"/>
</dbReference>
<dbReference type="PRINTS" id="PR00080">
    <property type="entry name" value="SDRFAMILY"/>
</dbReference>
<dbReference type="InterPro" id="IPR057326">
    <property type="entry name" value="KR_dom"/>
</dbReference>
<dbReference type="Pfam" id="PF00106">
    <property type="entry name" value="adh_short"/>
    <property type="match status" value="1"/>
</dbReference>
<evidence type="ECO:0000256" key="2">
    <source>
        <dbReference type="ARBA" id="ARBA00023002"/>
    </source>
</evidence>
<organism evidence="7">
    <name type="scientific">Clastoptera arizonana</name>
    <name type="common">Arizona spittle bug</name>
    <dbReference type="NCBI Taxonomy" id="38151"/>
    <lineage>
        <taxon>Eukaryota</taxon>
        <taxon>Metazoa</taxon>
        <taxon>Ecdysozoa</taxon>
        <taxon>Arthropoda</taxon>
        <taxon>Hexapoda</taxon>
        <taxon>Insecta</taxon>
        <taxon>Pterygota</taxon>
        <taxon>Neoptera</taxon>
        <taxon>Paraneoptera</taxon>
        <taxon>Hemiptera</taxon>
        <taxon>Auchenorrhyncha</taxon>
        <taxon>Cercopoidea</taxon>
        <taxon>Clastopteridae</taxon>
        <taxon>Clastoptera</taxon>
    </lineage>
</organism>
<keyword evidence="2" id="KW-0560">Oxidoreductase</keyword>
<dbReference type="AlphaFoldDB" id="A0A1B6CN93"/>
<comment type="similarity">
    <text evidence="1 4">Belongs to the short-chain dehydrogenases/reductases (SDR) family.</text>
</comment>
<proteinExistence type="inferred from homology"/>
<dbReference type="GO" id="GO:0016491">
    <property type="term" value="F:oxidoreductase activity"/>
    <property type="evidence" value="ECO:0007669"/>
    <property type="project" value="UniProtKB-KW"/>
</dbReference>
<keyword evidence="5" id="KW-0472">Membrane</keyword>
<dbReference type="GO" id="GO:0006629">
    <property type="term" value="P:lipid metabolic process"/>
    <property type="evidence" value="ECO:0007669"/>
    <property type="project" value="UniProtKB-ARBA"/>
</dbReference>
<protein>
    <recommendedName>
        <fullName evidence="6">Ketoreductase domain-containing protein</fullName>
    </recommendedName>
</protein>
<dbReference type="CDD" id="cd05332">
    <property type="entry name" value="11beta-HSD1_like_SDR_c"/>
    <property type="match status" value="1"/>
</dbReference>
<gene>
    <name evidence="7" type="ORF">g.36337</name>
</gene>
<name>A0A1B6CN93_9HEMI</name>
<sequence length="309" mass="34328">MSNNGWSVVWWLLGSMCIPITIPWLLFKIFQYKKMKENLKGKVVLITGASSGLGEALAHAFYKAGCRLILAARREAQLERVKKDLLSLHPTLLTHPPVIIPIDLSKIEEIPSHIEKIKAIFGHVDILINNAGISFRGDILSTKLDVDKNVMNVNYFGQIALTKALLSSMIDRRSGHIVAVSSVQGRISIPHRSAYAASKHALQAFCDCLRAEVAQYKINVTVVSPGYIRTNLSLNALTSSGQQYGVTDESTASGYSPDKVADDILSAVIRKKPELILSETTPRLAIYLRTFFPSLYFYIMKNRAKRLKS</sequence>
<dbReference type="Gene3D" id="3.40.50.720">
    <property type="entry name" value="NAD(P)-binding Rossmann-like Domain"/>
    <property type="match status" value="1"/>
</dbReference>
<evidence type="ECO:0000256" key="1">
    <source>
        <dbReference type="ARBA" id="ARBA00006484"/>
    </source>
</evidence>
<evidence type="ECO:0000256" key="4">
    <source>
        <dbReference type="RuleBase" id="RU000363"/>
    </source>
</evidence>
<evidence type="ECO:0000259" key="6">
    <source>
        <dbReference type="SMART" id="SM00822"/>
    </source>
</evidence>
<evidence type="ECO:0000313" key="7">
    <source>
        <dbReference type="EMBL" id="JAS14947.1"/>
    </source>
</evidence>
<evidence type="ECO:0000256" key="5">
    <source>
        <dbReference type="SAM" id="Phobius"/>
    </source>
</evidence>
<dbReference type="PANTHER" id="PTHR44196">
    <property type="entry name" value="DEHYDROGENASE/REDUCTASE SDR FAMILY MEMBER 7B"/>
    <property type="match status" value="1"/>
</dbReference>
<dbReference type="PANTHER" id="PTHR44196:SF1">
    <property type="entry name" value="DEHYDROGENASE_REDUCTASE SDR FAMILY MEMBER 7B"/>
    <property type="match status" value="1"/>
</dbReference>
<reference evidence="7" key="1">
    <citation type="submission" date="2015-12" db="EMBL/GenBank/DDBJ databases">
        <title>De novo transcriptome assembly of four potential Pierce s Disease insect vectors from Arizona vineyards.</title>
        <authorList>
            <person name="Tassone E.E."/>
        </authorList>
    </citation>
    <scope>NUCLEOTIDE SEQUENCE</scope>
</reference>